<dbReference type="HOGENOM" id="CLU_1825059_0_0_1"/>
<reference evidence="2 3" key="1">
    <citation type="submission" date="2015-01" db="EMBL/GenBank/DDBJ databases">
        <title>The Genome Sequence of Capronia semiimmersa CBS27337.</title>
        <authorList>
            <consortium name="The Broad Institute Genomics Platform"/>
            <person name="Cuomo C."/>
            <person name="de Hoog S."/>
            <person name="Gorbushina A."/>
            <person name="Stielow B."/>
            <person name="Teixiera M."/>
            <person name="Abouelleil A."/>
            <person name="Chapman S.B."/>
            <person name="Priest M."/>
            <person name="Young S.K."/>
            <person name="Wortman J."/>
            <person name="Nusbaum C."/>
            <person name="Birren B."/>
        </authorList>
    </citation>
    <scope>NUCLEOTIDE SEQUENCE [LARGE SCALE GENOMIC DNA]</scope>
    <source>
        <strain evidence="2 3">CBS 27337</strain>
    </source>
</reference>
<gene>
    <name evidence="2" type="ORF">PV04_06916</name>
</gene>
<evidence type="ECO:0000313" key="2">
    <source>
        <dbReference type="EMBL" id="KIW67684.1"/>
    </source>
</evidence>
<evidence type="ECO:0000256" key="1">
    <source>
        <dbReference type="SAM" id="SignalP"/>
    </source>
</evidence>
<name>A0A0D2G6V1_9EURO</name>
<organism evidence="2 3">
    <name type="scientific">Phialophora macrospora</name>
    <dbReference type="NCBI Taxonomy" id="1851006"/>
    <lineage>
        <taxon>Eukaryota</taxon>
        <taxon>Fungi</taxon>
        <taxon>Dikarya</taxon>
        <taxon>Ascomycota</taxon>
        <taxon>Pezizomycotina</taxon>
        <taxon>Eurotiomycetes</taxon>
        <taxon>Chaetothyriomycetidae</taxon>
        <taxon>Chaetothyriales</taxon>
        <taxon>Herpotrichiellaceae</taxon>
        <taxon>Phialophora</taxon>
    </lineage>
</organism>
<keyword evidence="1" id="KW-0732">Signal</keyword>
<feature type="chain" id="PRO_5002242635" description="Secreted protein" evidence="1">
    <location>
        <begin position="22"/>
        <end position="141"/>
    </location>
</feature>
<feature type="signal peptide" evidence="1">
    <location>
        <begin position="1"/>
        <end position="21"/>
    </location>
</feature>
<evidence type="ECO:0008006" key="4">
    <source>
        <dbReference type="Google" id="ProtNLM"/>
    </source>
</evidence>
<dbReference type="AlphaFoldDB" id="A0A0D2G6V1"/>
<keyword evidence="3" id="KW-1185">Reference proteome</keyword>
<sequence>MHMFWLAVELLRIQWLALCSAAKSKRREATSTGRNRSDSSSRRHCCVQLQSTRIAASTALISPNHHESCSGSSGTRCSVNPRKCGVVHGTNAGHITSAESYQHASRALSCSGAPDPNSDNVPNATCQKLRCRHVRLVKRSC</sequence>
<proteinExistence type="predicted"/>
<evidence type="ECO:0000313" key="3">
    <source>
        <dbReference type="Proteomes" id="UP000054266"/>
    </source>
</evidence>
<protein>
    <recommendedName>
        <fullName evidence="4">Secreted protein</fullName>
    </recommendedName>
</protein>
<accession>A0A0D2G6V1</accession>
<dbReference type="EMBL" id="KN846959">
    <property type="protein sequence ID" value="KIW67684.1"/>
    <property type="molecule type" value="Genomic_DNA"/>
</dbReference>
<dbReference type="Proteomes" id="UP000054266">
    <property type="component" value="Unassembled WGS sequence"/>
</dbReference>